<dbReference type="SUPFAM" id="SSF51206">
    <property type="entry name" value="cAMP-binding domain-like"/>
    <property type="match status" value="1"/>
</dbReference>
<dbReference type="InterPro" id="IPR012318">
    <property type="entry name" value="HTH_CRP"/>
</dbReference>
<reference evidence="6 7" key="1">
    <citation type="submission" date="2018-05" db="EMBL/GenBank/DDBJ databases">
        <title>complete genome sequence of Aquabacterium olei NBRC 110486.</title>
        <authorList>
            <person name="Tang B."/>
            <person name="Chang J."/>
            <person name="Zhang L."/>
            <person name="Yang H."/>
        </authorList>
    </citation>
    <scope>NUCLEOTIDE SEQUENCE [LARGE SCALE GENOMIC DNA]</scope>
    <source>
        <strain evidence="6 7">NBRC 110486</strain>
    </source>
</reference>
<protein>
    <submittedName>
        <fullName evidence="6">Crp/Fnr family transcriptional regulator</fullName>
    </submittedName>
</protein>
<feature type="domain" description="HTH crp-type" evidence="5">
    <location>
        <begin position="155"/>
        <end position="231"/>
    </location>
</feature>
<keyword evidence="2" id="KW-0238">DNA-binding</keyword>
<evidence type="ECO:0000259" key="4">
    <source>
        <dbReference type="PROSITE" id="PS50042"/>
    </source>
</evidence>
<organism evidence="6 7">
    <name type="scientific">Aquabacterium olei</name>
    <dbReference type="NCBI Taxonomy" id="1296669"/>
    <lineage>
        <taxon>Bacteria</taxon>
        <taxon>Pseudomonadati</taxon>
        <taxon>Pseudomonadota</taxon>
        <taxon>Betaproteobacteria</taxon>
        <taxon>Burkholderiales</taxon>
        <taxon>Aquabacterium</taxon>
    </lineage>
</organism>
<keyword evidence="3" id="KW-0804">Transcription</keyword>
<dbReference type="CDD" id="cd00038">
    <property type="entry name" value="CAP_ED"/>
    <property type="match status" value="1"/>
</dbReference>
<evidence type="ECO:0000313" key="7">
    <source>
        <dbReference type="Proteomes" id="UP000244892"/>
    </source>
</evidence>
<dbReference type="InterPro" id="IPR000595">
    <property type="entry name" value="cNMP-bd_dom"/>
</dbReference>
<proteinExistence type="predicted"/>
<evidence type="ECO:0000256" key="1">
    <source>
        <dbReference type="ARBA" id="ARBA00023015"/>
    </source>
</evidence>
<evidence type="ECO:0000313" key="6">
    <source>
        <dbReference type="EMBL" id="AWI52238.1"/>
    </source>
</evidence>
<dbReference type="SMART" id="SM00100">
    <property type="entry name" value="cNMP"/>
    <property type="match status" value="1"/>
</dbReference>
<dbReference type="Proteomes" id="UP000244892">
    <property type="component" value="Chromosome"/>
</dbReference>
<evidence type="ECO:0000256" key="2">
    <source>
        <dbReference type="ARBA" id="ARBA00023125"/>
    </source>
</evidence>
<feature type="domain" description="Cyclic nucleotide-binding" evidence="4">
    <location>
        <begin position="21"/>
        <end position="124"/>
    </location>
</feature>
<dbReference type="GO" id="GO:0003700">
    <property type="term" value="F:DNA-binding transcription factor activity"/>
    <property type="evidence" value="ECO:0007669"/>
    <property type="project" value="TreeGrafter"/>
</dbReference>
<gene>
    <name evidence="6" type="ORF">DEH84_01395</name>
</gene>
<dbReference type="EMBL" id="CP029210">
    <property type="protein sequence ID" value="AWI52238.1"/>
    <property type="molecule type" value="Genomic_DNA"/>
</dbReference>
<dbReference type="PANTHER" id="PTHR24567">
    <property type="entry name" value="CRP FAMILY TRANSCRIPTIONAL REGULATORY PROTEIN"/>
    <property type="match status" value="1"/>
</dbReference>
<name>A0A2U8FMX9_9BURK</name>
<dbReference type="Pfam" id="PF00027">
    <property type="entry name" value="cNMP_binding"/>
    <property type="match status" value="1"/>
</dbReference>
<dbReference type="SUPFAM" id="SSF46785">
    <property type="entry name" value="Winged helix' DNA-binding domain"/>
    <property type="match status" value="1"/>
</dbReference>
<dbReference type="GO" id="GO:0003677">
    <property type="term" value="F:DNA binding"/>
    <property type="evidence" value="ECO:0007669"/>
    <property type="project" value="UniProtKB-KW"/>
</dbReference>
<dbReference type="InterPro" id="IPR014710">
    <property type="entry name" value="RmlC-like_jellyroll"/>
</dbReference>
<dbReference type="OrthoDB" id="6881322at2"/>
<dbReference type="SMART" id="SM00419">
    <property type="entry name" value="HTH_CRP"/>
    <property type="match status" value="1"/>
</dbReference>
<keyword evidence="7" id="KW-1185">Reference proteome</keyword>
<dbReference type="PANTHER" id="PTHR24567:SF74">
    <property type="entry name" value="HTH-TYPE TRANSCRIPTIONAL REGULATOR ARCR"/>
    <property type="match status" value="1"/>
</dbReference>
<evidence type="ECO:0000259" key="5">
    <source>
        <dbReference type="PROSITE" id="PS51063"/>
    </source>
</evidence>
<dbReference type="InterPro" id="IPR050397">
    <property type="entry name" value="Env_Response_Regulators"/>
</dbReference>
<evidence type="ECO:0000256" key="3">
    <source>
        <dbReference type="ARBA" id="ARBA00023163"/>
    </source>
</evidence>
<sequence length="265" mass="28829">MQPRADITTSALRERLARDAWFRHATPALQDGLLALGATRRLHTGEHLFFRGDAPDGLYAVLDGALRVSGLGEDGKEAVLALLEPPAWLGEVSLFDRLPRTHDAVAEGPTEVWHVPQAPLLALLTREPGCWRDLGVLMATRLRLAFIAMEDMALHPAEARLARRLVWLCEVAVAQRPAGAAEGEVVLPLRQNRLAAMLSLSRQTTNQILQGLQDRGVLRVAYGRITVCDGTALREAAGLSKAEQVVLSQWRGEGEPGPADSPRSV</sequence>
<dbReference type="RefSeq" id="WP_109034049.1">
    <property type="nucleotide sequence ID" value="NZ_CP029210.1"/>
</dbReference>
<dbReference type="PROSITE" id="PS51063">
    <property type="entry name" value="HTH_CRP_2"/>
    <property type="match status" value="1"/>
</dbReference>
<dbReference type="Pfam" id="PF13545">
    <property type="entry name" value="HTH_Crp_2"/>
    <property type="match status" value="1"/>
</dbReference>
<dbReference type="PROSITE" id="PS50042">
    <property type="entry name" value="CNMP_BINDING_3"/>
    <property type="match status" value="1"/>
</dbReference>
<dbReference type="AlphaFoldDB" id="A0A2U8FMX9"/>
<dbReference type="GO" id="GO:0005829">
    <property type="term" value="C:cytosol"/>
    <property type="evidence" value="ECO:0007669"/>
    <property type="project" value="TreeGrafter"/>
</dbReference>
<dbReference type="InterPro" id="IPR018490">
    <property type="entry name" value="cNMP-bd_dom_sf"/>
</dbReference>
<keyword evidence="1" id="KW-0805">Transcription regulation</keyword>
<dbReference type="Gene3D" id="2.60.120.10">
    <property type="entry name" value="Jelly Rolls"/>
    <property type="match status" value="1"/>
</dbReference>
<dbReference type="KEGG" id="aon:DEH84_01395"/>
<accession>A0A2U8FMX9</accession>
<dbReference type="InterPro" id="IPR036390">
    <property type="entry name" value="WH_DNA-bd_sf"/>
</dbReference>